<feature type="region of interest" description="Disordered" evidence="6">
    <location>
        <begin position="176"/>
        <end position="212"/>
    </location>
</feature>
<dbReference type="PANTHER" id="PTHR16932:SF18">
    <property type="entry name" value="INTERFERON, ALPHA-INDUCIBLE PROTEIN 27-LIKE 2"/>
    <property type="match status" value="1"/>
</dbReference>
<dbReference type="EMBL" id="KV744809">
    <property type="protein sequence ID" value="OCK86093.1"/>
    <property type="molecule type" value="Genomic_DNA"/>
</dbReference>
<dbReference type="OrthoDB" id="440424at2759"/>
<dbReference type="PANTHER" id="PTHR16932">
    <property type="entry name" value="INTERFERON ALPHA-INDUCIBLE PROTEIN 27"/>
    <property type="match status" value="1"/>
</dbReference>
<gene>
    <name evidence="7" type="ORF">K432DRAFT_341911</name>
</gene>
<evidence type="ECO:0000256" key="4">
    <source>
        <dbReference type="ARBA" id="ARBA00022989"/>
    </source>
</evidence>
<keyword evidence="3" id="KW-0812">Transmembrane</keyword>
<dbReference type="Proteomes" id="UP000250266">
    <property type="component" value="Unassembled WGS sequence"/>
</dbReference>
<dbReference type="Gene3D" id="6.10.110.10">
    <property type="match status" value="1"/>
</dbReference>
<evidence type="ECO:0000256" key="1">
    <source>
        <dbReference type="ARBA" id="ARBA00004141"/>
    </source>
</evidence>
<organism evidence="7 8">
    <name type="scientific">Lepidopterella palustris CBS 459.81</name>
    <dbReference type="NCBI Taxonomy" id="1314670"/>
    <lineage>
        <taxon>Eukaryota</taxon>
        <taxon>Fungi</taxon>
        <taxon>Dikarya</taxon>
        <taxon>Ascomycota</taxon>
        <taxon>Pezizomycotina</taxon>
        <taxon>Dothideomycetes</taxon>
        <taxon>Pleosporomycetidae</taxon>
        <taxon>Mytilinidiales</taxon>
        <taxon>Argynnaceae</taxon>
        <taxon>Lepidopterella</taxon>
    </lineage>
</organism>
<evidence type="ECO:0000256" key="3">
    <source>
        <dbReference type="ARBA" id="ARBA00022692"/>
    </source>
</evidence>
<evidence type="ECO:0000313" key="8">
    <source>
        <dbReference type="Proteomes" id="UP000250266"/>
    </source>
</evidence>
<name>A0A8E2ELP9_9PEZI</name>
<keyword evidence="4" id="KW-1133">Transmembrane helix</keyword>
<protein>
    <submittedName>
        <fullName evidence="7">Uncharacterized protein</fullName>
    </submittedName>
</protein>
<evidence type="ECO:0000256" key="6">
    <source>
        <dbReference type="SAM" id="MobiDB-lite"/>
    </source>
</evidence>
<keyword evidence="8" id="KW-1185">Reference proteome</keyword>
<evidence type="ECO:0000256" key="2">
    <source>
        <dbReference type="ARBA" id="ARBA00007262"/>
    </source>
</evidence>
<dbReference type="InterPro" id="IPR038213">
    <property type="entry name" value="IFI6/IFI27-like_sf"/>
</dbReference>
<comment type="similarity">
    <text evidence="2">Belongs to the IFI6/IFI27 family.</text>
</comment>
<comment type="subcellular location">
    <subcellularLocation>
        <location evidence="1">Membrane</location>
        <topology evidence="1">Multi-pass membrane protein</topology>
    </subcellularLocation>
</comment>
<keyword evidence="5" id="KW-0472">Membrane</keyword>
<dbReference type="AlphaFoldDB" id="A0A8E2ELP9"/>
<evidence type="ECO:0000313" key="7">
    <source>
        <dbReference type="EMBL" id="OCK86093.1"/>
    </source>
</evidence>
<dbReference type="InterPro" id="IPR009311">
    <property type="entry name" value="IFI6/IFI27-like"/>
</dbReference>
<accession>A0A8E2ELP9</accession>
<dbReference type="GO" id="GO:0016020">
    <property type="term" value="C:membrane"/>
    <property type="evidence" value="ECO:0007669"/>
    <property type="project" value="UniProtKB-SubCell"/>
</dbReference>
<reference evidence="7 8" key="1">
    <citation type="journal article" date="2016" name="Nat. Commun.">
        <title>Ectomycorrhizal ecology is imprinted in the genome of the dominant symbiotic fungus Cenococcum geophilum.</title>
        <authorList>
            <consortium name="DOE Joint Genome Institute"/>
            <person name="Peter M."/>
            <person name="Kohler A."/>
            <person name="Ohm R.A."/>
            <person name="Kuo A."/>
            <person name="Krutzmann J."/>
            <person name="Morin E."/>
            <person name="Arend M."/>
            <person name="Barry K.W."/>
            <person name="Binder M."/>
            <person name="Choi C."/>
            <person name="Clum A."/>
            <person name="Copeland A."/>
            <person name="Grisel N."/>
            <person name="Haridas S."/>
            <person name="Kipfer T."/>
            <person name="LaButti K."/>
            <person name="Lindquist E."/>
            <person name="Lipzen A."/>
            <person name="Maire R."/>
            <person name="Meier B."/>
            <person name="Mihaltcheva S."/>
            <person name="Molinier V."/>
            <person name="Murat C."/>
            <person name="Poggeler S."/>
            <person name="Quandt C.A."/>
            <person name="Sperisen C."/>
            <person name="Tritt A."/>
            <person name="Tisserant E."/>
            <person name="Crous P.W."/>
            <person name="Henrissat B."/>
            <person name="Nehls U."/>
            <person name="Egli S."/>
            <person name="Spatafora J.W."/>
            <person name="Grigoriev I.V."/>
            <person name="Martin F.M."/>
        </authorList>
    </citation>
    <scope>NUCLEOTIDE SEQUENCE [LARGE SCALE GENOMIC DNA]</scope>
    <source>
        <strain evidence="7 8">CBS 459.81</strain>
    </source>
</reference>
<sequence length="212" mass="22219">MASPVSTPEAPPSPSASSSLTVFAQQISQYFKDTGNVVLHVVDFKRLSSDIQAKFGDSKEAVLAVDYKHLPMDVKDLIAENPFQTTFIIVNGVVFFAPGLLSGPLLCAFGWTSVGPRAGSLAAIIQSTCGTVLPRGLFATLQSASMGGYGAATVAWGVRVGAGIAEIGSWAWKGWNAKSQQDKRESEPGVEGAKGGGGEPKMIQDSVRDLTD</sequence>
<evidence type="ECO:0000256" key="5">
    <source>
        <dbReference type="ARBA" id="ARBA00023136"/>
    </source>
</evidence>
<proteinExistence type="inferred from homology"/>